<sequence>MFHPFLKKIGKTSSILFTNFSPITSKRRIEGFYSSILGFLSSFCKIYSN</sequence>
<evidence type="ECO:0000313" key="2">
    <source>
        <dbReference type="Proteomes" id="UP000012138"/>
    </source>
</evidence>
<dbReference type="Proteomes" id="UP000012138">
    <property type="component" value="Unassembled WGS sequence"/>
</dbReference>
<name>M6YCY1_9LEPT</name>
<proteinExistence type="predicted"/>
<protein>
    <submittedName>
        <fullName evidence="1">Uncharacterized protein</fullName>
    </submittedName>
</protein>
<comment type="caution">
    <text evidence="1">The sequence shown here is derived from an EMBL/GenBank/DDBJ whole genome shotgun (WGS) entry which is preliminary data.</text>
</comment>
<accession>M6YCY1</accession>
<dbReference type="EMBL" id="AKXB02000086">
    <property type="protein sequence ID" value="EMO89731.1"/>
    <property type="molecule type" value="Genomic_DNA"/>
</dbReference>
<dbReference type="AlphaFoldDB" id="M6YCY1"/>
<organism evidence="1 2">
    <name type="scientific">Leptospira noguchii str. 2001034031</name>
    <dbReference type="NCBI Taxonomy" id="1193053"/>
    <lineage>
        <taxon>Bacteria</taxon>
        <taxon>Pseudomonadati</taxon>
        <taxon>Spirochaetota</taxon>
        <taxon>Spirochaetia</taxon>
        <taxon>Leptospirales</taxon>
        <taxon>Leptospiraceae</taxon>
        <taxon>Leptospira</taxon>
    </lineage>
</organism>
<evidence type="ECO:0000313" key="1">
    <source>
        <dbReference type="EMBL" id="EMO89731.1"/>
    </source>
</evidence>
<gene>
    <name evidence="1" type="ORF">LEP1GSC024_1238</name>
</gene>
<reference evidence="1 2" key="1">
    <citation type="submission" date="2013-01" db="EMBL/GenBank/DDBJ databases">
        <authorList>
            <person name="Harkins D.M."/>
            <person name="Durkin A.S."/>
            <person name="Brinkac L.M."/>
            <person name="Haft D.H."/>
            <person name="Selengut J.D."/>
            <person name="Sanka R."/>
            <person name="DePew J."/>
            <person name="Purushe J."/>
            <person name="Whelen A.C."/>
            <person name="Vinetz J.M."/>
            <person name="Sutton G.G."/>
            <person name="Nierman W.C."/>
            <person name="Fouts D.E."/>
        </authorList>
    </citation>
    <scope>NUCLEOTIDE SEQUENCE [LARGE SCALE GENOMIC DNA]</scope>
    <source>
        <strain evidence="1 2">2001034031</strain>
    </source>
</reference>